<accession>A0A0K9Q358</accession>
<protein>
    <submittedName>
        <fullName evidence="2">Uncharacterized protein</fullName>
    </submittedName>
</protein>
<name>A0A0K9Q358_ZOSMR</name>
<organism evidence="2 3">
    <name type="scientific">Zostera marina</name>
    <name type="common">Eelgrass</name>
    <dbReference type="NCBI Taxonomy" id="29655"/>
    <lineage>
        <taxon>Eukaryota</taxon>
        <taxon>Viridiplantae</taxon>
        <taxon>Streptophyta</taxon>
        <taxon>Embryophyta</taxon>
        <taxon>Tracheophyta</taxon>
        <taxon>Spermatophyta</taxon>
        <taxon>Magnoliopsida</taxon>
        <taxon>Liliopsida</taxon>
        <taxon>Zosteraceae</taxon>
        <taxon>Zostera</taxon>
    </lineage>
</organism>
<dbReference type="EMBL" id="LFYR01000120">
    <property type="protein sequence ID" value="KMZ75708.1"/>
    <property type="molecule type" value="Genomic_DNA"/>
</dbReference>
<keyword evidence="1" id="KW-1133">Transmembrane helix</keyword>
<keyword evidence="3" id="KW-1185">Reference proteome</keyword>
<dbReference type="AlphaFoldDB" id="A0A0K9Q358"/>
<keyword evidence="1" id="KW-0472">Membrane</keyword>
<keyword evidence="1" id="KW-0812">Transmembrane</keyword>
<dbReference type="Proteomes" id="UP000036987">
    <property type="component" value="Unassembled WGS sequence"/>
</dbReference>
<sequence length="174" mass="19478">MSLVETSEIGMISSRYLALARILSIPADRRICHAEELKKHRRFVTGTMKKNHTVPTIPEKEQLREDIAESSLCITTEYSLISTDSFVGAGRRGDLDLDLDLDVSSKKVLDDLNEILFLILDQGGKLVEREPQGLIFRKKVNIAITTLLVAVILIALTLSFMEDECPFSPHLIPT</sequence>
<gene>
    <name evidence="2" type="ORF">ZOSMA_110G00090</name>
</gene>
<feature type="transmembrane region" description="Helical" evidence="1">
    <location>
        <begin position="140"/>
        <end position="161"/>
    </location>
</feature>
<evidence type="ECO:0000313" key="3">
    <source>
        <dbReference type="Proteomes" id="UP000036987"/>
    </source>
</evidence>
<reference evidence="3" key="1">
    <citation type="journal article" date="2016" name="Nature">
        <title>The genome of the seagrass Zostera marina reveals angiosperm adaptation to the sea.</title>
        <authorList>
            <person name="Olsen J.L."/>
            <person name="Rouze P."/>
            <person name="Verhelst B."/>
            <person name="Lin Y.-C."/>
            <person name="Bayer T."/>
            <person name="Collen J."/>
            <person name="Dattolo E."/>
            <person name="De Paoli E."/>
            <person name="Dittami S."/>
            <person name="Maumus F."/>
            <person name="Michel G."/>
            <person name="Kersting A."/>
            <person name="Lauritano C."/>
            <person name="Lohaus R."/>
            <person name="Toepel M."/>
            <person name="Tonon T."/>
            <person name="Vanneste K."/>
            <person name="Amirebrahimi M."/>
            <person name="Brakel J."/>
            <person name="Bostroem C."/>
            <person name="Chovatia M."/>
            <person name="Grimwood J."/>
            <person name="Jenkins J.W."/>
            <person name="Jueterbock A."/>
            <person name="Mraz A."/>
            <person name="Stam W.T."/>
            <person name="Tice H."/>
            <person name="Bornberg-Bauer E."/>
            <person name="Green P.J."/>
            <person name="Pearson G.A."/>
            <person name="Procaccini G."/>
            <person name="Duarte C.M."/>
            <person name="Schmutz J."/>
            <person name="Reusch T.B.H."/>
            <person name="Van de Peer Y."/>
        </authorList>
    </citation>
    <scope>NUCLEOTIDE SEQUENCE [LARGE SCALE GENOMIC DNA]</scope>
    <source>
        <strain evidence="3">cv. Finnish</strain>
    </source>
</reference>
<evidence type="ECO:0000256" key="1">
    <source>
        <dbReference type="SAM" id="Phobius"/>
    </source>
</evidence>
<proteinExistence type="predicted"/>
<comment type="caution">
    <text evidence="2">The sequence shown here is derived from an EMBL/GenBank/DDBJ whole genome shotgun (WGS) entry which is preliminary data.</text>
</comment>
<evidence type="ECO:0000313" key="2">
    <source>
        <dbReference type="EMBL" id="KMZ75708.1"/>
    </source>
</evidence>